<reference evidence="2" key="1">
    <citation type="submission" date="2016-05" db="EMBL/GenBank/DDBJ databases">
        <authorList>
            <person name="Wang W."/>
            <person name="Zhu L."/>
        </authorList>
    </citation>
    <scope>NUCLEOTIDE SEQUENCE [LARGE SCALE GENOMIC DNA]</scope>
    <source>
        <strain evidence="2">W-2</strain>
    </source>
</reference>
<accession>A0A1B7KWX9</accession>
<protein>
    <submittedName>
        <fullName evidence="1">Phage portal protein</fullName>
    </submittedName>
</protein>
<dbReference type="EMBL" id="LXMA01000001">
    <property type="protein sequence ID" value="OAT74553.1"/>
    <property type="molecule type" value="Genomic_DNA"/>
</dbReference>
<dbReference type="RefSeq" id="WP_064549868.1">
    <property type="nucleotide sequence ID" value="NZ_LXMA01000001.1"/>
</dbReference>
<comment type="caution">
    <text evidence="1">The sequence shown here is derived from an EMBL/GenBank/DDBJ whole genome shotgun (WGS) entry which is preliminary data.</text>
</comment>
<proteinExistence type="predicted"/>
<organism evidence="1 2">
    <name type="scientific">Parageobacillus thermoglucosidasius</name>
    <name type="common">Geobacillus thermoglucosidasius</name>
    <dbReference type="NCBI Taxonomy" id="1426"/>
    <lineage>
        <taxon>Bacteria</taxon>
        <taxon>Bacillati</taxon>
        <taxon>Bacillota</taxon>
        <taxon>Bacilli</taxon>
        <taxon>Bacillales</taxon>
        <taxon>Anoxybacillaceae</taxon>
        <taxon>Parageobacillus</taxon>
    </lineage>
</organism>
<evidence type="ECO:0000313" key="2">
    <source>
        <dbReference type="Proteomes" id="UP000078290"/>
    </source>
</evidence>
<dbReference type="InterPro" id="IPR006944">
    <property type="entry name" value="Phage/GTA_portal"/>
</dbReference>
<dbReference type="OrthoDB" id="9765386at2"/>
<gene>
    <name evidence="1" type="ORF">A7K69_02260</name>
</gene>
<dbReference type="NCBIfam" id="TIGR01537">
    <property type="entry name" value="portal_HK97"/>
    <property type="match status" value="1"/>
</dbReference>
<sequence>MGFVRNALKRRVKNESETIDLNNPLLLQWLGIDPDTPKDQLSEVTYFACLKTLSESLGKLPLKMYQKTERGVVKSDREELYNVLKLRPNPYMTSTIFWSTLEMNRNHHGNAYVWCRYKGVELQDLWILPSQHVTIVIDDRGILGEKNAVWYRYNDPYDGKTYVFRNDEVLHFKTSATFDGIVGLSVRDILKHTLTGALESQKFMNNLYKTGLTGKAVLEYTGDLDQKARDRLVKGFEQFANGSQNAGKIIPVPLGMKLVPLDIKLTDSQFFELKKYTALQIAAAFGIKPNQINDYTKSSYASAEAQNLAFYVDTLLYILKQYEEEITYKILSNELIGQGYYFKFNINVILRADLKTQMDSLATGVQNAILEPNEARDFLDLPANDYGGNLMANGNYIPLKYLGANYDITEGGEGDE</sequence>
<name>A0A1B7KWX9_PARTM</name>
<dbReference type="InterPro" id="IPR006427">
    <property type="entry name" value="Portal_HK97"/>
</dbReference>
<dbReference type="Proteomes" id="UP000078290">
    <property type="component" value="Unassembled WGS sequence"/>
</dbReference>
<dbReference type="Pfam" id="PF04860">
    <property type="entry name" value="Phage_portal"/>
    <property type="match status" value="1"/>
</dbReference>
<evidence type="ECO:0000313" key="1">
    <source>
        <dbReference type="EMBL" id="OAT74553.1"/>
    </source>
</evidence>
<dbReference type="AlphaFoldDB" id="A0A1B7KWX9"/>